<dbReference type="CDD" id="cd14014">
    <property type="entry name" value="STKc_PknB_like"/>
    <property type="match status" value="1"/>
</dbReference>
<dbReference type="GO" id="GO:0005524">
    <property type="term" value="F:ATP binding"/>
    <property type="evidence" value="ECO:0007669"/>
    <property type="project" value="UniProtKB-KW"/>
</dbReference>
<evidence type="ECO:0000313" key="14">
    <source>
        <dbReference type="Proteomes" id="UP000063699"/>
    </source>
</evidence>
<evidence type="ECO:0000256" key="9">
    <source>
        <dbReference type="SAM" id="MobiDB-lite"/>
    </source>
</evidence>
<dbReference type="CDD" id="cd06577">
    <property type="entry name" value="PASTA_pknB"/>
    <property type="match status" value="4"/>
</dbReference>
<keyword evidence="4" id="KW-0547">Nucleotide-binding</keyword>
<feature type="compositionally biased region" description="Pro residues" evidence="9">
    <location>
        <begin position="327"/>
        <end position="338"/>
    </location>
</feature>
<keyword evidence="5" id="KW-0418">Kinase</keyword>
<keyword evidence="2" id="KW-0723">Serine/threonine-protein kinase</keyword>
<feature type="compositionally biased region" description="Basic and acidic residues" evidence="9">
    <location>
        <begin position="344"/>
        <end position="353"/>
    </location>
</feature>
<dbReference type="AlphaFoldDB" id="A0A0N9HME7"/>
<dbReference type="FunFam" id="1.10.510.10:FF:000021">
    <property type="entry name" value="Serine/threonine protein kinase"/>
    <property type="match status" value="1"/>
</dbReference>
<dbReference type="Pfam" id="PF00069">
    <property type="entry name" value="Pkinase"/>
    <property type="match status" value="1"/>
</dbReference>
<dbReference type="NCBIfam" id="NF033483">
    <property type="entry name" value="PknB_PASTA_kin"/>
    <property type="match status" value="1"/>
</dbReference>
<evidence type="ECO:0000256" key="7">
    <source>
        <dbReference type="ARBA" id="ARBA00047899"/>
    </source>
</evidence>
<dbReference type="EMBL" id="CP012752">
    <property type="protein sequence ID" value="ALG07834.1"/>
    <property type="molecule type" value="Genomic_DNA"/>
</dbReference>
<evidence type="ECO:0000313" key="13">
    <source>
        <dbReference type="EMBL" id="ALG07834.1"/>
    </source>
</evidence>
<evidence type="ECO:0000256" key="5">
    <source>
        <dbReference type="ARBA" id="ARBA00022777"/>
    </source>
</evidence>
<dbReference type="SMART" id="SM00740">
    <property type="entry name" value="PASTA"/>
    <property type="match status" value="4"/>
</dbReference>
<dbReference type="Gene3D" id="3.30.200.20">
    <property type="entry name" value="Phosphorylase Kinase, domain 1"/>
    <property type="match status" value="1"/>
</dbReference>
<dbReference type="Gene3D" id="3.30.10.20">
    <property type="match status" value="4"/>
</dbReference>
<feature type="domain" description="PASTA" evidence="12">
    <location>
        <begin position="382"/>
        <end position="447"/>
    </location>
</feature>
<dbReference type="OrthoDB" id="9762169at2"/>
<dbReference type="KEGG" id="kphy:AOZ06_13755"/>
<feature type="domain" description="PASTA" evidence="12">
    <location>
        <begin position="517"/>
        <end position="584"/>
    </location>
</feature>
<dbReference type="PANTHER" id="PTHR43289:SF34">
    <property type="entry name" value="SERINE_THREONINE-PROTEIN KINASE YBDM-RELATED"/>
    <property type="match status" value="1"/>
</dbReference>
<dbReference type="EC" id="2.7.11.1" evidence="1"/>
<keyword evidence="14" id="KW-1185">Reference proteome</keyword>
<comment type="catalytic activity">
    <reaction evidence="7">
        <text>L-threonyl-[protein] + ATP = O-phospho-L-threonyl-[protein] + ADP + H(+)</text>
        <dbReference type="Rhea" id="RHEA:46608"/>
        <dbReference type="Rhea" id="RHEA-COMP:11060"/>
        <dbReference type="Rhea" id="RHEA-COMP:11605"/>
        <dbReference type="ChEBI" id="CHEBI:15378"/>
        <dbReference type="ChEBI" id="CHEBI:30013"/>
        <dbReference type="ChEBI" id="CHEBI:30616"/>
        <dbReference type="ChEBI" id="CHEBI:61977"/>
        <dbReference type="ChEBI" id="CHEBI:456216"/>
        <dbReference type="EC" id="2.7.11.1"/>
    </reaction>
</comment>
<dbReference type="STRING" id="860235.AOZ06_13755"/>
<evidence type="ECO:0000256" key="6">
    <source>
        <dbReference type="ARBA" id="ARBA00022840"/>
    </source>
</evidence>
<dbReference type="SUPFAM" id="SSF54184">
    <property type="entry name" value="Penicillin-binding protein 2x (pbp-2x), c-terminal domain"/>
    <property type="match status" value="1"/>
</dbReference>
<dbReference type="SUPFAM" id="SSF56112">
    <property type="entry name" value="Protein kinase-like (PK-like)"/>
    <property type="match status" value="1"/>
</dbReference>
<evidence type="ECO:0000256" key="2">
    <source>
        <dbReference type="ARBA" id="ARBA00022527"/>
    </source>
</evidence>
<evidence type="ECO:0000259" key="12">
    <source>
        <dbReference type="PROSITE" id="PS51178"/>
    </source>
</evidence>
<comment type="catalytic activity">
    <reaction evidence="8">
        <text>L-seryl-[protein] + ATP = O-phospho-L-seryl-[protein] + ADP + H(+)</text>
        <dbReference type="Rhea" id="RHEA:17989"/>
        <dbReference type="Rhea" id="RHEA-COMP:9863"/>
        <dbReference type="Rhea" id="RHEA-COMP:11604"/>
        <dbReference type="ChEBI" id="CHEBI:15378"/>
        <dbReference type="ChEBI" id="CHEBI:29999"/>
        <dbReference type="ChEBI" id="CHEBI:30616"/>
        <dbReference type="ChEBI" id="CHEBI:83421"/>
        <dbReference type="ChEBI" id="CHEBI:456216"/>
        <dbReference type="EC" id="2.7.11.1"/>
    </reaction>
</comment>
<keyword evidence="10" id="KW-0812">Transmembrane</keyword>
<keyword evidence="10" id="KW-0472">Membrane</keyword>
<organism evidence="13 14">
    <name type="scientific">Kibdelosporangium phytohabitans</name>
    <dbReference type="NCBI Taxonomy" id="860235"/>
    <lineage>
        <taxon>Bacteria</taxon>
        <taxon>Bacillati</taxon>
        <taxon>Actinomycetota</taxon>
        <taxon>Actinomycetes</taxon>
        <taxon>Pseudonocardiales</taxon>
        <taxon>Pseudonocardiaceae</taxon>
        <taxon>Kibdelosporangium</taxon>
    </lineage>
</organism>
<evidence type="ECO:0000256" key="10">
    <source>
        <dbReference type="SAM" id="Phobius"/>
    </source>
</evidence>
<dbReference type="InterPro" id="IPR011009">
    <property type="entry name" value="Kinase-like_dom_sf"/>
</dbReference>
<dbReference type="Pfam" id="PF03793">
    <property type="entry name" value="PASTA"/>
    <property type="match status" value="4"/>
</dbReference>
<evidence type="ECO:0000256" key="3">
    <source>
        <dbReference type="ARBA" id="ARBA00022679"/>
    </source>
</evidence>
<feature type="domain" description="PASTA" evidence="12">
    <location>
        <begin position="585"/>
        <end position="648"/>
    </location>
</feature>
<evidence type="ECO:0000256" key="4">
    <source>
        <dbReference type="ARBA" id="ARBA00022741"/>
    </source>
</evidence>
<accession>A0A0N9HME7</accession>
<dbReference type="PANTHER" id="PTHR43289">
    <property type="entry name" value="MITOGEN-ACTIVATED PROTEIN KINASE KINASE KINASE 20-RELATED"/>
    <property type="match status" value="1"/>
</dbReference>
<evidence type="ECO:0000259" key="11">
    <source>
        <dbReference type="PROSITE" id="PS50011"/>
    </source>
</evidence>
<feature type="transmembrane region" description="Helical" evidence="10">
    <location>
        <begin position="361"/>
        <end position="380"/>
    </location>
</feature>
<evidence type="ECO:0000256" key="8">
    <source>
        <dbReference type="ARBA" id="ARBA00048679"/>
    </source>
</evidence>
<feature type="region of interest" description="Disordered" evidence="9">
    <location>
        <begin position="303"/>
        <end position="356"/>
    </location>
</feature>
<dbReference type="InterPro" id="IPR008271">
    <property type="entry name" value="Ser/Thr_kinase_AS"/>
</dbReference>
<protein>
    <recommendedName>
        <fullName evidence="1">non-specific serine/threonine protein kinase</fullName>
        <ecNumber evidence="1">2.7.11.1</ecNumber>
    </recommendedName>
</protein>
<dbReference type="PROSITE" id="PS00108">
    <property type="entry name" value="PROTEIN_KINASE_ST"/>
    <property type="match status" value="1"/>
</dbReference>
<keyword evidence="6" id="KW-0067">ATP-binding</keyword>
<dbReference type="GO" id="GO:0004674">
    <property type="term" value="F:protein serine/threonine kinase activity"/>
    <property type="evidence" value="ECO:0007669"/>
    <property type="project" value="UniProtKB-KW"/>
</dbReference>
<dbReference type="Proteomes" id="UP000063699">
    <property type="component" value="Chromosome"/>
</dbReference>
<feature type="domain" description="Protein kinase" evidence="11">
    <location>
        <begin position="9"/>
        <end position="277"/>
    </location>
</feature>
<keyword evidence="3" id="KW-0808">Transferase</keyword>
<name>A0A0N9HME7_9PSEU</name>
<reference evidence="13 14" key="1">
    <citation type="submission" date="2015-07" db="EMBL/GenBank/DDBJ databases">
        <title>Genome sequencing of Kibdelosporangium phytohabitans.</title>
        <authorList>
            <person name="Qin S."/>
            <person name="Xing K."/>
        </authorList>
    </citation>
    <scope>NUCLEOTIDE SEQUENCE [LARGE SCALE GENOMIC DNA]</scope>
    <source>
        <strain evidence="13 14">KLBMP1111</strain>
    </source>
</reference>
<dbReference type="FunFam" id="3.30.200.20:FF:000035">
    <property type="entry name" value="Serine/threonine protein kinase Stk1"/>
    <property type="match status" value="1"/>
</dbReference>
<dbReference type="InterPro" id="IPR005543">
    <property type="entry name" value="PASTA_dom"/>
</dbReference>
<dbReference type="Gene3D" id="1.10.510.10">
    <property type="entry name" value="Transferase(Phosphotransferase) domain 1"/>
    <property type="match status" value="1"/>
</dbReference>
<dbReference type="SMART" id="SM00220">
    <property type="entry name" value="S_TKc"/>
    <property type="match status" value="1"/>
</dbReference>
<dbReference type="PROSITE" id="PS50011">
    <property type="entry name" value="PROTEIN_KINASE_DOM"/>
    <property type="match status" value="1"/>
</dbReference>
<evidence type="ECO:0000256" key="1">
    <source>
        <dbReference type="ARBA" id="ARBA00012513"/>
    </source>
</evidence>
<dbReference type="GO" id="GO:0045717">
    <property type="term" value="P:negative regulation of fatty acid biosynthetic process"/>
    <property type="evidence" value="ECO:0007669"/>
    <property type="project" value="UniProtKB-ARBA"/>
</dbReference>
<proteinExistence type="predicted"/>
<sequence length="651" mass="68860">MATLLEQRYRVDAPLARGGMSAVYRGLDTRLERPVAIKVMDHRFAEDRSFVDRFEREARAAASLHHPNVIAVHDQGFDGDHVFLVMELVDGGTLRDLLTERGRLTVPLALSVLQPVLSALAAAHQAGLVHRDVKPENVLIGKQGTVKVGDFGLVKAMASGKNTSHSVILGTVAYLSPEQVTTGATTARGDVYSAGVLLYEMLTGTPPYVGDTPLSVAYRHVNDDVPPPSQTAPGIPQALDELVLRATRRDPSARPADANAFLQEVERVRLAIGAPLVPVPAAAHGMQTMPQVEVPTQQTVPVQNNAAAPTPPGPQGTRAMPRSDLDTPPPLPAQPPVQPRKKKPAPEQEESPRKRFHLPKWGIAAAVAAVAAIVATIILISGPSPVPIPNVVGAAKATALQQIQDAQLVPTVIESRSNTVQSGKVIKTDPGSGTLLPGSAVNVYVSAGPPVVPEVQPGATVEAVDKELKAQDLKSNLSPADDKYDNTVPKGTVLTLSPSPGTQLKIGDTVLMILSRGPAPLKPLPNVVGKTEAEARTLVEEAGYTVTNVTQKFDGRTEGGRVIATTPGAGTTAEDKKVEFVVSNAVAVPDLRGKRVKEAREQVEKLGLKLEVVSFFGDDRGNRRINAQGPAANTQVQKGTTIRVAVDFFGG</sequence>
<dbReference type="RefSeq" id="WP_054289744.1">
    <property type="nucleotide sequence ID" value="NZ_CP012752.1"/>
</dbReference>
<dbReference type="InterPro" id="IPR000719">
    <property type="entry name" value="Prot_kinase_dom"/>
</dbReference>
<gene>
    <name evidence="13" type="ORF">AOZ06_13755</name>
</gene>
<keyword evidence="10" id="KW-1133">Transmembrane helix</keyword>
<dbReference type="PROSITE" id="PS51178">
    <property type="entry name" value="PASTA"/>
    <property type="match status" value="4"/>
</dbReference>
<feature type="domain" description="PASTA" evidence="12">
    <location>
        <begin position="448"/>
        <end position="516"/>
    </location>
</feature>